<evidence type="ECO:0000256" key="1">
    <source>
        <dbReference type="SAM" id="Phobius"/>
    </source>
</evidence>
<keyword evidence="1" id="KW-0812">Transmembrane</keyword>
<dbReference type="PANTHER" id="PTHR37402:SF1">
    <property type="entry name" value="GRAM DOMAIN-CONTAINING PROTEIN 4"/>
    <property type="match status" value="1"/>
</dbReference>
<dbReference type="AlphaFoldDB" id="A0A0B7BZX2"/>
<dbReference type="EMBL" id="HACG01051591">
    <property type="protein sequence ID" value="CEK98462.1"/>
    <property type="molecule type" value="Transcribed_RNA"/>
</dbReference>
<name>A0A0B7BZX2_9EUPU</name>
<feature type="non-terminal residue" evidence="2">
    <location>
        <position position="95"/>
    </location>
</feature>
<reference evidence="2" key="1">
    <citation type="submission" date="2014-12" db="EMBL/GenBank/DDBJ databases">
        <title>Insight into the proteome of Arion vulgaris.</title>
        <authorList>
            <person name="Aradska J."/>
            <person name="Bulat T."/>
            <person name="Smidak R."/>
            <person name="Sarate P."/>
            <person name="Gangsoo J."/>
            <person name="Sialana F."/>
            <person name="Bilban M."/>
            <person name="Lubec G."/>
        </authorList>
    </citation>
    <scope>NUCLEOTIDE SEQUENCE</scope>
    <source>
        <tissue evidence="2">Skin</tissue>
    </source>
</reference>
<dbReference type="GO" id="GO:0034164">
    <property type="term" value="P:negative regulation of toll-like receptor 9 signaling pathway"/>
    <property type="evidence" value="ECO:0007669"/>
    <property type="project" value="TreeGrafter"/>
</dbReference>
<dbReference type="GO" id="GO:0006915">
    <property type="term" value="P:apoptotic process"/>
    <property type="evidence" value="ECO:0007669"/>
    <property type="project" value="InterPro"/>
</dbReference>
<proteinExistence type="predicted"/>
<evidence type="ECO:0000313" key="2">
    <source>
        <dbReference type="EMBL" id="CEK98462.1"/>
    </source>
</evidence>
<organism evidence="2">
    <name type="scientific">Arion vulgaris</name>
    <dbReference type="NCBI Taxonomy" id="1028688"/>
    <lineage>
        <taxon>Eukaryota</taxon>
        <taxon>Metazoa</taxon>
        <taxon>Spiralia</taxon>
        <taxon>Lophotrochozoa</taxon>
        <taxon>Mollusca</taxon>
        <taxon>Gastropoda</taxon>
        <taxon>Heterobranchia</taxon>
        <taxon>Euthyneura</taxon>
        <taxon>Panpulmonata</taxon>
        <taxon>Eupulmonata</taxon>
        <taxon>Stylommatophora</taxon>
        <taxon>Helicina</taxon>
        <taxon>Arionoidea</taxon>
        <taxon>Arionidae</taxon>
        <taxon>Arion</taxon>
    </lineage>
</organism>
<dbReference type="PANTHER" id="PTHR37402">
    <property type="entry name" value="GRAM DOMAIN-CONTAINING PROTEIN 4"/>
    <property type="match status" value="1"/>
</dbReference>
<sequence>AKPYVNTLKGISELLTWKSPPYTLIVFVVYMYSVWQGWFLPVFLLCFSFRLFINFLRYRGWNISFSFFETLEEAKDTEEKDLGVSEKLNLVMNVA</sequence>
<dbReference type="InterPro" id="IPR037847">
    <property type="entry name" value="GRAMDC4"/>
</dbReference>
<keyword evidence="1" id="KW-1133">Transmembrane helix</keyword>
<keyword evidence="1" id="KW-0472">Membrane</keyword>
<accession>A0A0B7BZX2</accession>
<feature type="transmembrane region" description="Helical" evidence="1">
    <location>
        <begin position="24"/>
        <end position="53"/>
    </location>
</feature>
<gene>
    <name evidence="2" type="primary">ORF218773</name>
</gene>
<feature type="non-terminal residue" evidence="2">
    <location>
        <position position="1"/>
    </location>
</feature>
<protein>
    <submittedName>
        <fullName evidence="2">Uncharacterized protein</fullName>
    </submittedName>
</protein>